<protein>
    <submittedName>
        <fullName evidence="1">Uncharacterized protein</fullName>
    </submittedName>
</protein>
<proteinExistence type="predicted"/>
<sequence length="54" mass="6107">MFGDTSLVLLLNKTLWQKHWHQTKQHVGAVLCVVPFKLQNQPSPDHISAQSKNG</sequence>
<evidence type="ECO:0000313" key="1">
    <source>
        <dbReference type="EMBL" id="JAD85562.1"/>
    </source>
</evidence>
<reference evidence="1" key="1">
    <citation type="submission" date="2014-09" db="EMBL/GenBank/DDBJ databases">
        <authorList>
            <person name="Magalhaes I.L.F."/>
            <person name="Oliveira U."/>
            <person name="Santos F.R."/>
            <person name="Vidigal T.H.D.A."/>
            <person name="Brescovit A.D."/>
            <person name="Santos A.J."/>
        </authorList>
    </citation>
    <scope>NUCLEOTIDE SEQUENCE</scope>
    <source>
        <tissue evidence="1">Shoot tissue taken approximately 20 cm above the soil surface</tissue>
    </source>
</reference>
<dbReference type="AlphaFoldDB" id="A0A0A9DP83"/>
<name>A0A0A9DP83_ARUDO</name>
<organism evidence="1">
    <name type="scientific">Arundo donax</name>
    <name type="common">Giant reed</name>
    <name type="synonym">Donax arundinaceus</name>
    <dbReference type="NCBI Taxonomy" id="35708"/>
    <lineage>
        <taxon>Eukaryota</taxon>
        <taxon>Viridiplantae</taxon>
        <taxon>Streptophyta</taxon>
        <taxon>Embryophyta</taxon>
        <taxon>Tracheophyta</taxon>
        <taxon>Spermatophyta</taxon>
        <taxon>Magnoliopsida</taxon>
        <taxon>Liliopsida</taxon>
        <taxon>Poales</taxon>
        <taxon>Poaceae</taxon>
        <taxon>PACMAD clade</taxon>
        <taxon>Arundinoideae</taxon>
        <taxon>Arundineae</taxon>
        <taxon>Arundo</taxon>
    </lineage>
</organism>
<dbReference type="EMBL" id="GBRH01212333">
    <property type="protein sequence ID" value="JAD85562.1"/>
    <property type="molecule type" value="Transcribed_RNA"/>
</dbReference>
<reference evidence="1" key="2">
    <citation type="journal article" date="2015" name="Data Brief">
        <title>Shoot transcriptome of the giant reed, Arundo donax.</title>
        <authorList>
            <person name="Barrero R.A."/>
            <person name="Guerrero F.D."/>
            <person name="Moolhuijzen P."/>
            <person name="Goolsby J.A."/>
            <person name="Tidwell J."/>
            <person name="Bellgard S.E."/>
            <person name="Bellgard M.I."/>
        </authorList>
    </citation>
    <scope>NUCLEOTIDE SEQUENCE</scope>
    <source>
        <tissue evidence="1">Shoot tissue taken approximately 20 cm above the soil surface</tissue>
    </source>
</reference>
<dbReference type="EMBL" id="GBRH01214626">
    <property type="protein sequence ID" value="JAD83269.1"/>
    <property type="molecule type" value="Transcribed_RNA"/>
</dbReference>
<accession>A0A0A9DP83</accession>